<organism evidence="1 2">
    <name type="scientific">Lithohypha guttulata</name>
    <dbReference type="NCBI Taxonomy" id="1690604"/>
    <lineage>
        <taxon>Eukaryota</taxon>
        <taxon>Fungi</taxon>
        <taxon>Dikarya</taxon>
        <taxon>Ascomycota</taxon>
        <taxon>Pezizomycotina</taxon>
        <taxon>Eurotiomycetes</taxon>
        <taxon>Chaetothyriomycetidae</taxon>
        <taxon>Chaetothyriales</taxon>
        <taxon>Trichomeriaceae</taxon>
        <taxon>Lithohypha</taxon>
    </lineage>
</organism>
<accession>A0ABR0JVF5</accession>
<proteinExistence type="predicted"/>
<evidence type="ECO:0000313" key="2">
    <source>
        <dbReference type="Proteomes" id="UP001345013"/>
    </source>
</evidence>
<evidence type="ECO:0000313" key="1">
    <source>
        <dbReference type="EMBL" id="KAK5075696.1"/>
    </source>
</evidence>
<comment type="caution">
    <text evidence="1">The sequence shown here is derived from an EMBL/GenBank/DDBJ whole genome shotgun (WGS) entry which is preliminary data.</text>
</comment>
<keyword evidence="2" id="KW-1185">Reference proteome</keyword>
<sequence length="149" mass="17295">MQARPGERAIREVEITSLVSRDEAQDLDFGLFRRLEHITLRPHPTRWLLQTQFHSKIEETTLGEFQCAMDSEARGLYDMLESTTQAFRGLKAAFRKGVLFTLIRNLQVNTDTVYRSWHNVSLGGLELVSVVKLRLLPWKKKNQPKEERG</sequence>
<name>A0ABR0JVF5_9EURO</name>
<dbReference type="Proteomes" id="UP001345013">
    <property type="component" value="Unassembled WGS sequence"/>
</dbReference>
<dbReference type="EMBL" id="JAVRRG010000256">
    <property type="protein sequence ID" value="KAK5075696.1"/>
    <property type="molecule type" value="Genomic_DNA"/>
</dbReference>
<gene>
    <name evidence="1" type="ORF">LTR24_009970</name>
</gene>
<protein>
    <submittedName>
        <fullName evidence="1">Uncharacterized protein</fullName>
    </submittedName>
</protein>
<reference evidence="1 2" key="1">
    <citation type="submission" date="2023-08" db="EMBL/GenBank/DDBJ databases">
        <title>Black Yeasts Isolated from many extreme environments.</title>
        <authorList>
            <person name="Coleine C."/>
            <person name="Stajich J.E."/>
            <person name="Selbmann L."/>
        </authorList>
    </citation>
    <scope>NUCLEOTIDE SEQUENCE [LARGE SCALE GENOMIC DNA]</scope>
    <source>
        <strain evidence="1 2">CCFEE 5885</strain>
    </source>
</reference>